<dbReference type="SUPFAM" id="SSF52540">
    <property type="entry name" value="P-loop containing nucleoside triphosphate hydrolases"/>
    <property type="match status" value="1"/>
</dbReference>
<dbReference type="InterPro" id="IPR003593">
    <property type="entry name" value="AAA+_ATPase"/>
</dbReference>
<name>A0A7C7DCU2_9FIRM</name>
<organism evidence="6 7">
    <name type="scientific">Desulfitobacterium dehalogenans</name>
    <dbReference type="NCBI Taxonomy" id="36854"/>
    <lineage>
        <taxon>Bacteria</taxon>
        <taxon>Bacillati</taxon>
        <taxon>Bacillota</taxon>
        <taxon>Clostridia</taxon>
        <taxon>Eubacteriales</taxon>
        <taxon>Desulfitobacteriaceae</taxon>
        <taxon>Desulfitobacterium</taxon>
    </lineage>
</organism>
<evidence type="ECO:0000259" key="5">
    <source>
        <dbReference type="PROSITE" id="PS50893"/>
    </source>
</evidence>
<dbReference type="InterPro" id="IPR017871">
    <property type="entry name" value="ABC_transporter-like_CS"/>
</dbReference>
<dbReference type="PANTHER" id="PTHR43335:SF8">
    <property type="entry name" value="ABC TRANSPORTER, ATP-BINDING PROTEIN"/>
    <property type="match status" value="1"/>
</dbReference>
<proteinExistence type="inferred from homology"/>
<dbReference type="PROSITE" id="PS00211">
    <property type="entry name" value="ABC_TRANSPORTER_1"/>
    <property type="match status" value="1"/>
</dbReference>
<dbReference type="Pfam" id="PF00005">
    <property type="entry name" value="ABC_tran"/>
    <property type="match status" value="1"/>
</dbReference>
<evidence type="ECO:0000256" key="1">
    <source>
        <dbReference type="ARBA" id="ARBA00005417"/>
    </source>
</evidence>
<evidence type="ECO:0000256" key="4">
    <source>
        <dbReference type="ARBA" id="ARBA00022840"/>
    </source>
</evidence>
<dbReference type="EMBL" id="DUTF01000424">
    <property type="protein sequence ID" value="HHY28999.1"/>
    <property type="molecule type" value="Genomic_DNA"/>
</dbReference>
<keyword evidence="3" id="KW-0547">Nucleotide-binding</keyword>
<dbReference type="Proteomes" id="UP000553059">
    <property type="component" value="Unassembled WGS sequence"/>
</dbReference>
<evidence type="ECO:0000256" key="3">
    <source>
        <dbReference type="ARBA" id="ARBA00022741"/>
    </source>
</evidence>
<dbReference type="GO" id="GO:0005524">
    <property type="term" value="F:ATP binding"/>
    <property type="evidence" value="ECO:0007669"/>
    <property type="project" value="UniProtKB-KW"/>
</dbReference>
<evidence type="ECO:0000313" key="6">
    <source>
        <dbReference type="EMBL" id="HHY28999.1"/>
    </source>
</evidence>
<comment type="caution">
    <text evidence="6">The sequence shown here is derived from an EMBL/GenBank/DDBJ whole genome shotgun (WGS) entry which is preliminary data.</text>
</comment>
<gene>
    <name evidence="6" type="ORF">GX523_20075</name>
</gene>
<dbReference type="InterPro" id="IPR003439">
    <property type="entry name" value="ABC_transporter-like_ATP-bd"/>
</dbReference>
<reference evidence="6 7" key="1">
    <citation type="journal article" date="2020" name="Biotechnol. Biofuels">
        <title>New insights from the biogas microbiome by comprehensive genome-resolved metagenomics of nearly 1600 species originating from multiple anaerobic digesters.</title>
        <authorList>
            <person name="Campanaro S."/>
            <person name="Treu L."/>
            <person name="Rodriguez-R L.M."/>
            <person name="Kovalovszki A."/>
            <person name="Ziels R.M."/>
            <person name="Maus I."/>
            <person name="Zhu X."/>
            <person name="Kougias P.G."/>
            <person name="Basile A."/>
            <person name="Luo G."/>
            <person name="Schluter A."/>
            <person name="Konstantinidis K.T."/>
            <person name="Angelidaki I."/>
        </authorList>
    </citation>
    <scope>NUCLEOTIDE SEQUENCE [LARGE SCALE GENOMIC DNA]</scope>
    <source>
        <strain evidence="6">AS05jafATM_4</strain>
    </source>
</reference>
<evidence type="ECO:0000313" key="7">
    <source>
        <dbReference type="Proteomes" id="UP000553059"/>
    </source>
</evidence>
<dbReference type="Gene3D" id="3.40.50.300">
    <property type="entry name" value="P-loop containing nucleotide triphosphate hydrolases"/>
    <property type="match status" value="1"/>
</dbReference>
<dbReference type="AlphaFoldDB" id="A0A7C7DCU2"/>
<protein>
    <submittedName>
        <fullName evidence="6">ATP-binding cassette domain-containing protein</fullName>
    </submittedName>
</protein>
<dbReference type="SMART" id="SM00382">
    <property type="entry name" value="AAA"/>
    <property type="match status" value="1"/>
</dbReference>
<dbReference type="GO" id="GO:0016887">
    <property type="term" value="F:ATP hydrolysis activity"/>
    <property type="evidence" value="ECO:0007669"/>
    <property type="project" value="InterPro"/>
</dbReference>
<dbReference type="PROSITE" id="PS50893">
    <property type="entry name" value="ABC_TRANSPORTER_2"/>
    <property type="match status" value="1"/>
</dbReference>
<sequence length="243" mass="26498">MNLQTAIQINHLSKSFGSNQVITDCSMRVEQGTVYGFLGANGAGKTTIFKMLTGLLTPDSGSIEILGSNMLKNRDKLLSKVGSLIETPTFYEHLSAKKNLEIHLAYMGVPGISSEHALQLVGLSDTGEKNVSKFSLGMRQRLGIARALIHQPRILILDEPLNGLDPMGIKGMRELFLNLTQQNGMTILLSSHILSEIEHVANKVGVIVDGRILCESNLAQIIAEYKGSLEDYFFNLMSGGKPL</sequence>
<comment type="similarity">
    <text evidence="1">Belongs to the ABC transporter superfamily.</text>
</comment>
<evidence type="ECO:0000256" key="2">
    <source>
        <dbReference type="ARBA" id="ARBA00022448"/>
    </source>
</evidence>
<feature type="domain" description="ABC transporter" evidence="5">
    <location>
        <begin position="7"/>
        <end position="234"/>
    </location>
</feature>
<keyword evidence="2" id="KW-0813">Transport</keyword>
<dbReference type="PANTHER" id="PTHR43335">
    <property type="entry name" value="ABC TRANSPORTER, ATP-BINDING PROTEIN"/>
    <property type="match status" value="1"/>
</dbReference>
<dbReference type="InterPro" id="IPR027417">
    <property type="entry name" value="P-loop_NTPase"/>
</dbReference>
<keyword evidence="4 6" id="KW-0067">ATP-binding</keyword>
<accession>A0A7C7DCU2</accession>